<dbReference type="EMBL" id="CAVMBE010000005">
    <property type="protein sequence ID" value="CAK3834153.1"/>
    <property type="molecule type" value="Genomic_DNA"/>
</dbReference>
<evidence type="ECO:0008006" key="4">
    <source>
        <dbReference type="Google" id="ProtNLM"/>
    </source>
</evidence>
<dbReference type="AlphaFoldDB" id="A0AAI8YSX4"/>
<protein>
    <recommendedName>
        <fullName evidence="4">Myb-like domain-containing protein</fullName>
    </recommendedName>
</protein>
<organism evidence="2 3">
    <name type="scientific">Lecanosticta acicola</name>
    <dbReference type="NCBI Taxonomy" id="111012"/>
    <lineage>
        <taxon>Eukaryota</taxon>
        <taxon>Fungi</taxon>
        <taxon>Dikarya</taxon>
        <taxon>Ascomycota</taxon>
        <taxon>Pezizomycotina</taxon>
        <taxon>Dothideomycetes</taxon>
        <taxon>Dothideomycetidae</taxon>
        <taxon>Mycosphaerellales</taxon>
        <taxon>Mycosphaerellaceae</taxon>
        <taxon>Lecanosticta</taxon>
    </lineage>
</organism>
<sequence length="152" mass="16208">MGKSWDDASEKQLLLSVIHVLNVTAPDWNRVAAMMGEGYTASAVMQKFNKIKKACKEQYGDAAASPPPFTATPKATPGSGAKRGRPKKAASESAAGAGNKGKGKGKGKGKKNHENGDVSEDDEEEEEVETPSKRVKKEESLPADDDIIHDEL</sequence>
<evidence type="ECO:0000256" key="1">
    <source>
        <dbReference type="SAM" id="MobiDB-lite"/>
    </source>
</evidence>
<dbReference type="Proteomes" id="UP001296104">
    <property type="component" value="Unassembled WGS sequence"/>
</dbReference>
<feature type="compositionally biased region" description="Acidic residues" evidence="1">
    <location>
        <begin position="117"/>
        <end position="129"/>
    </location>
</feature>
<gene>
    <name evidence="2" type="ORF">LECACI_7A001390</name>
</gene>
<evidence type="ECO:0000313" key="3">
    <source>
        <dbReference type="Proteomes" id="UP001296104"/>
    </source>
</evidence>
<accession>A0AAI8YSX4</accession>
<reference evidence="2" key="1">
    <citation type="submission" date="2023-11" db="EMBL/GenBank/DDBJ databases">
        <authorList>
            <person name="Alioto T."/>
            <person name="Alioto T."/>
            <person name="Gomez Garrido J."/>
        </authorList>
    </citation>
    <scope>NUCLEOTIDE SEQUENCE</scope>
</reference>
<keyword evidence="3" id="KW-1185">Reference proteome</keyword>
<evidence type="ECO:0000313" key="2">
    <source>
        <dbReference type="EMBL" id="CAK3834153.1"/>
    </source>
</evidence>
<feature type="compositionally biased region" description="Basic and acidic residues" evidence="1">
    <location>
        <begin position="130"/>
        <end position="140"/>
    </location>
</feature>
<comment type="caution">
    <text evidence="2">The sequence shown here is derived from an EMBL/GenBank/DDBJ whole genome shotgun (WGS) entry which is preliminary data.</text>
</comment>
<name>A0AAI8YSX4_9PEZI</name>
<proteinExistence type="predicted"/>
<feature type="region of interest" description="Disordered" evidence="1">
    <location>
        <begin position="57"/>
        <end position="152"/>
    </location>
</feature>
<feature type="compositionally biased region" description="Acidic residues" evidence="1">
    <location>
        <begin position="141"/>
        <end position="152"/>
    </location>
</feature>
<feature type="compositionally biased region" description="Basic residues" evidence="1">
    <location>
        <begin position="101"/>
        <end position="111"/>
    </location>
</feature>